<dbReference type="AlphaFoldDB" id="A0A6J6EI86"/>
<reference evidence="1" key="1">
    <citation type="submission" date="2020-05" db="EMBL/GenBank/DDBJ databases">
        <authorList>
            <person name="Chiriac C."/>
            <person name="Salcher M."/>
            <person name="Ghai R."/>
            <person name="Kavagutti S V."/>
        </authorList>
    </citation>
    <scope>NUCLEOTIDE SEQUENCE</scope>
</reference>
<gene>
    <name evidence="1" type="ORF">UFOPK1650_00794</name>
</gene>
<dbReference type="EMBL" id="CAEZTJ010000121">
    <property type="protein sequence ID" value="CAB4572708.1"/>
    <property type="molecule type" value="Genomic_DNA"/>
</dbReference>
<organism evidence="1">
    <name type="scientific">freshwater metagenome</name>
    <dbReference type="NCBI Taxonomy" id="449393"/>
    <lineage>
        <taxon>unclassified sequences</taxon>
        <taxon>metagenomes</taxon>
        <taxon>ecological metagenomes</taxon>
    </lineage>
</organism>
<protein>
    <submittedName>
        <fullName evidence="1">Unannotated protein</fullName>
    </submittedName>
</protein>
<evidence type="ECO:0000313" key="1">
    <source>
        <dbReference type="EMBL" id="CAB4572708.1"/>
    </source>
</evidence>
<sequence>MSKHRDFIDGGLCIFCLFDAAEWSSPARIIREGVKASRRHQPWKVLIAEPEPDFLLRELGPTVVAGLQVLDQSDLADLSLRDGRCHDGFDSLRYGDHLENATASL</sequence>
<accession>A0A6J6EI86</accession>
<proteinExistence type="predicted"/>
<name>A0A6J6EI86_9ZZZZ</name>